<sequence length="427" mass="48523">MKQRLLEISSELKSYHITEKLFILFAMICGFCITSEYSVTKPVSYSVFISHFSASYLPYAWLATVPVNLLIIMLYNKCLTRFGCFKTTLFTVLTTAGFNVIATFTLKDIAVFSFLHFIWKDIYVLMMFQFLWSVIHSTISSGKTKYLYGFLYGMGGLGAALGSFIPALLATKAGSEMLLLATPIIYSVFIFSYKGLLTMRSKMETAGIKVSSIEFKKKDAKGGFSLIKNSKYLKFILLIVVFMQISASLIDFQFNSYLEQAIPIKDMRTAYLGKMFSVVHTVNIFLQLFGAYILVQFVGLRRSHFLVPAFFTLNIISFIFFPVFRVVTMCYASVKSFDYSVFTIIKEMLYVPLKVEEKFRAKAVIDVFAYRSSKAISSLLVLGLQMLAITSVTKVISWILLGIFTLWLLSVFYLFEKQESPTEQAIS</sequence>
<feature type="transmembrane region" description="Helical" evidence="9">
    <location>
        <begin position="177"/>
        <end position="196"/>
    </location>
</feature>
<dbReference type="Proteomes" id="UP000217838">
    <property type="component" value="Unassembled WGS sequence"/>
</dbReference>
<dbReference type="EMBL" id="NVUU01000130">
    <property type="protein sequence ID" value="PCI91561.1"/>
    <property type="molecule type" value="Genomic_DNA"/>
</dbReference>
<feature type="transmembrane region" description="Helical" evidence="9">
    <location>
        <begin position="275"/>
        <end position="298"/>
    </location>
</feature>
<reference evidence="11" key="1">
    <citation type="submission" date="2017-08" db="EMBL/GenBank/DDBJ databases">
        <title>A dynamic microbial community with high functional redundancy inhabits the cold, oxic subseafloor aquifer.</title>
        <authorList>
            <person name="Tully B.J."/>
            <person name="Wheat C.G."/>
            <person name="Glazer B.T."/>
            <person name="Huber J.A."/>
        </authorList>
    </citation>
    <scope>NUCLEOTIDE SEQUENCE [LARGE SCALE GENOMIC DNA]</scope>
</reference>
<evidence type="ECO:0000256" key="8">
    <source>
        <dbReference type="ARBA" id="ARBA00023136"/>
    </source>
</evidence>
<evidence type="ECO:0000256" key="1">
    <source>
        <dbReference type="ARBA" id="ARBA00004141"/>
    </source>
</evidence>
<keyword evidence="7 9" id="KW-1133">Transmembrane helix</keyword>
<dbReference type="InterPro" id="IPR004667">
    <property type="entry name" value="ADP_ATP_car_bac_type"/>
</dbReference>
<gene>
    <name evidence="10" type="ORF">COB11_08300</name>
</gene>
<feature type="transmembrane region" description="Helical" evidence="9">
    <location>
        <begin position="235"/>
        <end position="255"/>
    </location>
</feature>
<keyword evidence="4 9" id="KW-0812">Transmembrane</keyword>
<accession>A0A2A4YA52</accession>
<feature type="transmembrane region" description="Helical" evidence="9">
    <location>
        <begin position="59"/>
        <end position="76"/>
    </location>
</feature>
<feature type="transmembrane region" description="Helical" evidence="9">
    <location>
        <begin position="112"/>
        <end position="135"/>
    </location>
</feature>
<proteinExistence type="inferred from homology"/>
<evidence type="ECO:0000256" key="7">
    <source>
        <dbReference type="ARBA" id="ARBA00022989"/>
    </source>
</evidence>
<comment type="caution">
    <text evidence="10">The sequence shown here is derived from an EMBL/GenBank/DDBJ whole genome shotgun (WGS) entry which is preliminary data.</text>
</comment>
<dbReference type="PANTHER" id="PTHR31187">
    <property type="match status" value="1"/>
</dbReference>
<feature type="transmembrane region" description="Helical" evidence="9">
    <location>
        <begin position="21"/>
        <end position="39"/>
    </location>
</feature>
<evidence type="ECO:0000313" key="10">
    <source>
        <dbReference type="EMBL" id="PCI91561.1"/>
    </source>
</evidence>
<name>A0A2A4YA52_UNCAE</name>
<evidence type="ECO:0000256" key="5">
    <source>
        <dbReference type="ARBA" id="ARBA00022741"/>
    </source>
</evidence>
<dbReference type="PANTHER" id="PTHR31187:SF1">
    <property type="entry name" value="ADP,ATP CARRIER PROTEIN 1"/>
    <property type="match status" value="1"/>
</dbReference>
<feature type="transmembrane region" description="Helical" evidence="9">
    <location>
        <begin position="395"/>
        <end position="415"/>
    </location>
</feature>
<comment type="subcellular location">
    <subcellularLocation>
        <location evidence="1 9">Membrane</location>
        <topology evidence="1 9">Multi-pass membrane protein</topology>
    </subcellularLocation>
</comment>
<keyword evidence="8 9" id="KW-0472">Membrane</keyword>
<keyword evidence="6 9" id="KW-0067">ATP-binding</keyword>
<feature type="transmembrane region" description="Helical" evidence="9">
    <location>
        <begin position="88"/>
        <end position="106"/>
    </location>
</feature>
<protein>
    <recommendedName>
        <fullName evidence="9">ADP,ATP carrier protein</fullName>
    </recommendedName>
</protein>
<evidence type="ECO:0000313" key="11">
    <source>
        <dbReference type="Proteomes" id="UP000217838"/>
    </source>
</evidence>
<dbReference type="GO" id="GO:0005524">
    <property type="term" value="F:ATP binding"/>
    <property type="evidence" value="ECO:0007669"/>
    <property type="project" value="UniProtKB-KW"/>
</dbReference>
<evidence type="ECO:0000256" key="3">
    <source>
        <dbReference type="ARBA" id="ARBA00022448"/>
    </source>
</evidence>
<dbReference type="AlphaFoldDB" id="A0A2A4YA52"/>
<dbReference type="GO" id="GO:0016020">
    <property type="term" value="C:membrane"/>
    <property type="evidence" value="ECO:0007669"/>
    <property type="project" value="UniProtKB-SubCell"/>
</dbReference>
<feature type="transmembrane region" description="Helical" evidence="9">
    <location>
        <begin position="147"/>
        <end position="171"/>
    </location>
</feature>
<evidence type="ECO:0000256" key="6">
    <source>
        <dbReference type="ARBA" id="ARBA00022840"/>
    </source>
</evidence>
<keyword evidence="5 9" id="KW-0547">Nucleotide-binding</keyword>
<feature type="transmembrane region" description="Helical" evidence="9">
    <location>
        <begin position="305"/>
        <end position="324"/>
    </location>
</feature>
<keyword evidence="3 9" id="KW-0813">Transport</keyword>
<dbReference type="Pfam" id="PF03219">
    <property type="entry name" value="TLC"/>
    <property type="match status" value="1"/>
</dbReference>
<evidence type="ECO:0000256" key="9">
    <source>
        <dbReference type="RuleBase" id="RU363121"/>
    </source>
</evidence>
<dbReference type="GO" id="GO:0005471">
    <property type="term" value="F:ATP:ADP antiporter activity"/>
    <property type="evidence" value="ECO:0007669"/>
    <property type="project" value="InterPro"/>
</dbReference>
<organism evidence="10 11">
    <name type="scientific">Aerophobetes bacterium</name>
    <dbReference type="NCBI Taxonomy" id="2030807"/>
    <lineage>
        <taxon>Bacteria</taxon>
        <taxon>Candidatus Aerophobota</taxon>
    </lineage>
</organism>
<evidence type="ECO:0000256" key="2">
    <source>
        <dbReference type="ARBA" id="ARBA00007127"/>
    </source>
</evidence>
<dbReference type="InterPro" id="IPR036259">
    <property type="entry name" value="MFS_trans_sf"/>
</dbReference>
<evidence type="ECO:0000256" key="4">
    <source>
        <dbReference type="ARBA" id="ARBA00022692"/>
    </source>
</evidence>
<dbReference type="SUPFAM" id="SSF103473">
    <property type="entry name" value="MFS general substrate transporter"/>
    <property type="match status" value="1"/>
</dbReference>
<comment type="similarity">
    <text evidence="2 9">Belongs to the ADP/ATP translocase tlc family.</text>
</comment>